<dbReference type="EMBL" id="JAPDPJ010000051">
    <property type="protein sequence ID" value="MCW3788338.1"/>
    <property type="molecule type" value="Genomic_DNA"/>
</dbReference>
<dbReference type="CDD" id="cd13831">
    <property type="entry name" value="HU"/>
    <property type="match status" value="1"/>
</dbReference>
<dbReference type="SMART" id="SM00411">
    <property type="entry name" value="BHL"/>
    <property type="match status" value="1"/>
</dbReference>
<gene>
    <name evidence="6" type="ORF">OM075_17855</name>
</gene>
<evidence type="ECO:0000256" key="2">
    <source>
        <dbReference type="ARBA" id="ARBA00010529"/>
    </source>
</evidence>
<dbReference type="InterPro" id="IPR000119">
    <property type="entry name" value="Hist_DNA-bd"/>
</dbReference>
<dbReference type="PANTHER" id="PTHR33175">
    <property type="entry name" value="DNA-BINDING PROTEIN HU"/>
    <property type="match status" value="1"/>
</dbReference>
<evidence type="ECO:0000256" key="4">
    <source>
        <dbReference type="ARBA" id="ARBA00023125"/>
    </source>
</evidence>
<sequence length="90" mass="9391">MNKSELVSAIASASGLSKVDSEKALNATTDAIKNALAKGESIQLIGFGTFSISERAARTGRNPQTGKEIQIAAKKVAKFKPGKALDESIN</sequence>
<keyword evidence="4 6" id="KW-0238">DNA-binding</keyword>
<dbReference type="GO" id="GO:0006270">
    <property type="term" value="P:DNA replication initiation"/>
    <property type="evidence" value="ECO:0007669"/>
    <property type="project" value="UniProtKB-ARBA"/>
</dbReference>
<dbReference type="PRINTS" id="PR01727">
    <property type="entry name" value="DNABINDINGHU"/>
</dbReference>
<dbReference type="GO" id="GO:0003677">
    <property type="term" value="F:DNA binding"/>
    <property type="evidence" value="ECO:0007669"/>
    <property type="project" value="UniProtKB-KW"/>
</dbReference>
<dbReference type="GO" id="GO:0005829">
    <property type="term" value="C:cytosol"/>
    <property type="evidence" value="ECO:0007669"/>
    <property type="project" value="TreeGrafter"/>
</dbReference>
<dbReference type="InterPro" id="IPR020816">
    <property type="entry name" value="Histone-like_DNA-bd_CS"/>
</dbReference>
<protein>
    <submittedName>
        <fullName evidence="6">HU family DNA-binding protein</fullName>
    </submittedName>
</protein>
<keyword evidence="7" id="KW-1185">Reference proteome</keyword>
<name>A0AAE3SGC3_9BACT</name>
<dbReference type="Gene3D" id="4.10.520.10">
    <property type="entry name" value="IHF-like DNA-binding proteins"/>
    <property type="match status" value="1"/>
</dbReference>
<organism evidence="6 7">
    <name type="scientific">Plebeiibacterium sediminum</name>
    <dbReference type="NCBI Taxonomy" id="2992112"/>
    <lineage>
        <taxon>Bacteria</taxon>
        <taxon>Pseudomonadati</taxon>
        <taxon>Bacteroidota</taxon>
        <taxon>Bacteroidia</taxon>
        <taxon>Marinilabiliales</taxon>
        <taxon>Marinilabiliaceae</taxon>
        <taxon>Plebeiibacterium</taxon>
    </lineage>
</organism>
<dbReference type="GO" id="GO:0006351">
    <property type="term" value="P:DNA-templated transcription"/>
    <property type="evidence" value="ECO:0007669"/>
    <property type="project" value="UniProtKB-ARBA"/>
</dbReference>
<evidence type="ECO:0000256" key="3">
    <source>
        <dbReference type="ARBA" id="ARBA00023067"/>
    </source>
</evidence>
<dbReference type="GO" id="GO:0042802">
    <property type="term" value="F:identical protein binding"/>
    <property type="evidence" value="ECO:0007669"/>
    <property type="project" value="UniProtKB-ARBA"/>
</dbReference>
<dbReference type="PROSITE" id="PS00045">
    <property type="entry name" value="HISTONE_LIKE"/>
    <property type="match status" value="1"/>
</dbReference>
<proteinExistence type="inferred from homology"/>
<dbReference type="AlphaFoldDB" id="A0AAE3SGC3"/>
<dbReference type="GO" id="GO:0030527">
    <property type="term" value="F:structural constituent of chromatin"/>
    <property type="evidence" value="ECO:0007669"/>
    <property type="project" value="InterPro"/>
</dbReference>
<evidence type="ECO:0000256" key="5">
    <source>
        <dbReference type="RuleBase" id="RU003939"/>
    </source>
</evidence>
<dbReference type="InterPro" id="IPR010992">
    <property type="entry name" value="IHF-like_DNA-bd_dom_sf"/>
</dbReference>
<keyword evidence="3" id="KW-0226">DNA condensation</keyword>
<dbReference type="SUPFAM" id="SSF47729">
    <property type="entry name" value="IHF-like DNA-binding proteins"/>
    <property type="match status" value="1"/>
</dbReference>
<dbReference type="PANTHER" id="PTHR33175:SF3">
    <property type="entry name" value="DNA-BINDING PROTEIN HU-BETA"/>
    <property type="match status" value="1"/>
</dbReference>
<dbReference type="Pfam" id="PF00216">
    <property type="entry name" value="Bac_DNA_binding"/>
    <property type="match status" value="1"/>
</dbReference>
<evidence type="ECO:0000313" key="7">
    <source>
        <dbReference type="Proteomes" id="UP001209229"/>
    </source>
</evidence>
<comment type="similarity">
    <text evidence="2 5">Belongs to the bacterial histone-like protein family.</text>
</comment>
<reference evidence="6" key="1">
    <citation type="submission" date="2022-10" db="EMBL/GenBank/DDBJ databases">
        <authorList>
            <person name="Yu W.X."/>
        </authorList>
    </citation>
    <scope>NUCLEOTIDE SEQUENCE</scope>
    <source>
        <strain evidence="6">AAT</strain>
    </source>
</reference>
<evidence type="ECO:0000313" key="6">
    <source>
        <dbReference type="EMBL" id="MCW3788338.1"/>
    </source>
</evidence>
<dbReference type="GO" id="GO:1990178">
    <property type="term" value="C:HU-DNA complex"/>
    <property type="evidence" value="ECO:0007669"/>
    <property type="project" value="UniProtKB-ARBA"/>
</dbReference>
<evidence type="ECO:0000256" key="1">
    <source>
        <dbReference type="ARBA" id="ARBA00003819"/>
    </source>
</evidence>
<dbReference type="RefSeq" id="WP_301191899.1">
    <property type="nucleotide sequence ID" value="NZ_JAPDPJ010000051.1"/>
</dbReference>
<accession>A0AAE3SGC3</accession>
<dbReference type="Proteomes" id="UP001209229">
    <property type="component" value="Unassembled WGS sequence"/>
</dbReference>
<dbReference type="GO" id="GO:0030261">
    <property type="term" value="P:chromosome condensation"/>
    <property type="evidence" value="ECO:0007669"/>
    <property type="project" value="UniProtKB-KW"/>
</dbReference>
<comment type="caution">
    <text evidence="6">The sequence shown here is derived from an EMBL/GenBank/DDBJ whole genome shotgun (WGS) entry which is preliminary data.</text>
</comment>
<dbReference type="FunFam" id="4.10.520.10:FF:000001">
    <property type="entry name" value="DNA-binding protein HU"/>
    <property type="match status" value="1"/>
</dbReference>
<comment type="function">
    <text evidence="1">Histone-like DNA-binding protein which is capable of wrapping DNA to stabilize it, and thus to prevent its denaturation under extreme environmental conditions.</text>
</comment>
<dbReference type="GO" id="GO:1990103">
    <property type="term" value="C:DnaA-HU complex"/>
    <property type="evidence" value="ECO:0007669"/>
    <property type="project" value="UniProtKB-ARBA"/>
</dbReference>